<keyword evidence="2 6" id="KW-0732">Signal</keyword>
<keyword evidence="4" id="KW-0998">Cell outer membrane</keyword>
<evidence type="ECO:0000256" key="5">
    <source>
        <dbReference type="ARBA" id="ARBA00038306"/>
    </source>
</evidence>
<dbReference type="Proteomes" id="UP000758856">
    <property type="component" value="Unassembled WGS sequence"/>
</dbReference>
<keyword evidence="3" id="KW-0472">Membrane</keyword>
<dbReference type="InterPro" id="IPR027385">
    <property type="entry name" value="Beta-barrel_OMP"/>
</dbReference>
<dbReference type="Proteomes" id="UP001143400">
    <property type="component" value="Unassembled WGS sequence"/>
</dbReference>
<organism evidence="8 11">
    <name type="scientific">Methylopila capsulata</name>
    <dbReference type="NCBI Taxonomy" id="61654"/>
    <lineage>
        <taxon>Bacteria</taxon>
        <taxon>Pseudomonadati</taxon>
        <taxon>Pseudomonadota</taxon>
        <taxon>Alphaproteobacteria</taxon>
        <taxon>Hyphomicrobiales</taxon>
        <taxon>Methylopilaceae</taxon>
        <taxon>Methylopila</taxon>
    </lineage>
</organism>
<evidence type="ECO:0000256" key="4">
    <source>
        <dbReference type="ARBA" id="ARBA00023237"/>
    </source>
</evidence>
<dbReference type="RefSeq" id="WP_204948673.1">
    <property type="nucleotide sequence ID" value="NZ_BSFF01000002.1"/>
</dbReference>
<evidence type="ECO:0000256" key="2">
    <source>
        <dbReference type="ARBA" id="ARBA00022729"/>
    </source>
</evidence>
<evidence type="ECO:0000313" key="11">
    <source>
        <dbReference type="Proteomes" id="UP001143400"/>
    </source>
</evidence>
<comment type="similarity">
    <text evidence="5">Belongs to the Omp25/RopB family.</text>
</comment>
<dbReference type="GO" id="GO:0009279">
    <property type="term" value="C:cell outer membrane"/>
    <property type="evidence" value="ECO:0007669"/>
    <property type="project" value="UniProtKB-SubCell"/>
</dbReference>
<evidence type="ECO:0000313" key="10">
    <source>
        <dbReference type="Proteomes" id="UP000758856"/>
    </source>
</evidence>
<dbReference type="Pfam" id="PF13505">
    <property type="entry name" value="OMP_b-brl"/>
    <property type="match status" value="1"/>
</dbReference>
<dbReference type="Gene3D" id="2.40.160.20">
    <property type="match status" value="1"/>
</dbReference>
<accession>A0A9W6MRS9</accession>
<comment type="subcellular location">
    <subcellularLocation>
        <location evidence="1">Cell outer membrane</location>
    </subcellularLocation>
</comment>
<name>A0A9W6MRS9_9HYPH</name>
<evidence type="ECO:0000259" key="7">
    <source>
        <dbReference type="Pfam" id="PF13505"/>
    </source>
</evidence>
<proteinExistence type="inferred from homology"/>
<evidence type="ECO:0000313" key="9">
    <source>
        <dbReference type="EMBL" id="MBM7850222.1"/>
    </source>
</evidence>
<sequence length="225" mass="24048">MLRHRLAVAVSAAALSALATGAFAADLPAYEPAPSIAVPSFTWTGAYVGVQAGYGWGDSKSRTPFGNIKTSPDGFVVGGYAGYNYQFDGSPVVIGIETDFNYSDADDKRTVFGGLLRARNEVNWTGATRARLGYAFDRFLVYGAAGVAYADRELRVAGIGKDSKTAVGWTVGGGVESAVTDNVVVRAEYRYSDFGKDKFNIGGVRVKSDYTEHRVMAGVAYKFGW</sequence>
<feature type="domain" description="Outer membrane protein beta-barrel" evidence="7">
    <location>
        <begin position="11"/>
        <end position="223"/>
    </location>
</feature>
<feature type="chain" id="PRO_5040892476" evidence="6">
    <location>
        <begin position="25"/>
        <end position="225"/>
    </location>
</feature>
<reference evidence="9 10" key="2">
    <citation type="submission" date="2021-01" db="EMBL/GenBank/DDBJ databases">
        <title>Genomic Encyclopedia of Type Strains, Phase IV (KMG-IV): sequencing the most valuable type-strain genomes for metagenomic binning, comparative biology and taxonomic classification.</title>
        <authorList>
            <person name="Goeker M."/>
        </authorList>
    </citation>
    <scope>NUCLEOTIDE SEQUENCE [LARGE SCALE GENOMIC DNA]</scope>
    <source>
        <strain evidence="9 10">DSM 6130</strain>
    </source>
</reference>
<dbReference type="InterPro" id="IPR051692">
    <property type="entry name" value="OMP-like"/>
</dbReference>
<dbReference type="AlphaFoldDB" id="A0A9W6MRS9"/>
<evidence type="ECO:0000256" key="1">
    <source>
        <dbReference type="ARBA" id="ARBA00004442"/>
    </source>
</evidence>
<dbReference type="SUPFAM" id="SSF56925">
    <property type="entry name" value="OMPA-like"/>
    <property type="match status" value="1"/>
</dbReference>
<reference evidence="8" key="3">
    <citation type="submission" date="2023-01" db="EMBL/GenBank/DDBJ databases">
        <authorList>
            <person name="Sun Q."/>
            <person name="Evtushenko L."/>
        </authorList>
    </citation>
    <scope>NUCLEOTIDE SEQUENCE</scope>
    <source>
        <strain evidence="8">VKM B-1606</strain>
    </source>
</reference>
<gene>
    <name evidence="8" type="primary">ropB2</name>
    <name evidence="8" type="ORF">GCM10008170_15330</name>
    <name evidence="9" type="ORF">JOD31_000434</name>
</gene>
<evidence type="ECO:0000313" key="8">
    <source>
        <dbReference type="EMBL" id="GLK55514.1"/>
    </source>
</evidence>
<dbReference type="EMBL" id="BSFF01000002">
    <property type="protein sequence ID" value="GLK55514.1"/>
    <property type="molecule type" value="Genomic_DNA"/>
</dbReference>
<dbReference type="EMBL" id="JAFBCY010000001">
    <property type="protein sequence ID" value="MBM7850222.1"/>
    <property type="molecule type" value="Genomic_DNA"/>
</dbReference>
<protein>
    <submittedName>
        <fullName evidence="8">Membrane protein</fullName>
    </submittedName>
    <submittedName>
        <fullName evidence="9">Outer membrane immunogenic protein</fullName>
    </submittedName>
</protein>
<feature type="signal peptide" evidence="6">
    <location>
        <begin position="1"/>
        <end position="24"/>
    </location>
</feature>
<evidence type="ECO:0000256" key="6">
    <source>
        <dbReference type="SAM" id="SignalP"/>
    </source>
</evidence>
<keyword evidence="10" id="KW-1185">Reference proteome</keyword>
<dbReference type="PANTHER" id="PTHR34001:SF3">
    <property type="entry name" value="BLL7405 PROTEIN"/>
    <property type="match status" value="1"/>
</dbReference>
<dbReference type="PANTHER" id="PTHR34001">
    <property type="entry name" value="BLL7405 PROTEIN"/>
    <property type="match status" value="1"/>
</dbReference>
<evidence type="ECO:0000256" key="3">
    <source>
        <dbReference type="ARBA" id="ARBA00023136"/>
    </source>
</evidence>
<comment type="caution">
    <text evidence="8">The sequence shown here is derived from an EMBL/GenBank/DDBJ whole genome shotgun (WGS) entry which is preliminary data.</text>
</comment>
<dbReference type="InterPro" id="IPR011250">
    <property type="entry name" value="OMP/PagP_B-barrel"/>
</dbReference>
<reference evidence="8" key="1">
    <citation type="journal article" date="2014" name="Int. J. Syst. Evol. Microbiol.">
        <title>Complete genome sequence of Corynebacterium casei LMG S-19264T (=DSM 44701T), isolated from a smear-ripened cheese.</title>
        <authorList>
            <consortium name="US DOE Joint Genome Institute (JGI-PGF)"/>
            <person name="Walter F."/>
            <person name="Albersmeier A."/>
            <person name="Kalinowski J."/>
            <person name="Ruckert C."/>
        </authorList>
    </citation>
    <scope>NUCLEOTIDE SEQUENCE</scope>
    <source>
        <strain evidence="8">VKM B-1606</strain>
    </source>
</reference>